<name>A0A803PV50_CANSA</name>
<dbReference type="InterPro" id="IPR036242">
    <property type="entry name" value="Agglutinin_dom_sf"/>
</dbReference>
<accession>A0A803PV50</accession>
<reference evidence="1" key="2">
    <citation type="submission" date="2021-03" db="UniProtKB">
        <authorList>
            <consortium name="EnsemblPlants"/>
        </authorList>
    </citation>
    <scope>IDENTIFICATION</scope>
</reference>
<dbReference type="EMBL" id="UZAU01000554">
    <property type="status" value="NOT_ANNOTATED_CDS"/>
    <property type="molecule type" value="Genomic_DNA"/>
</dbReference>
<reference evidence="1" key="1">
    <citation type="submission" date="2018-11" db="EMBL/GenBank/DDBJ databases">
        <authorList>
            <person name="Grassa J C."/>
        </authorList>
    </citation>
    <scope>NUCLEOTIDE SEQUENCE [LARGE SCALE GENOMIC DNA]</scope>
</reference>
<protein>
    <recommendedName>
        <fullName evidence="3">rRNA N-glycosidase</fullName>
    </recommendedName>
</protein>
<evidence type="ECO:0000313" key="2">
    <source>
        <dbReference type="Proteomes" id="UP000596661"/>
    </source>
</evidence>
<dbReference type="Gramene" id="evm.model.06.159">
    <property type="protein sequence ID" value="cds.evm.model.06.159"/>
    <property type="gene ID" value="evm.TU.06.159"/>
</dbReference>
<evidence type="ECO:0000313" key="1">
    <source>
        <dbReference type="EnsemblPlants" id="cds.evm.model.06.159"/>
    </source>
</evidence>
<proteinExistence type="predicted"/>
<evidence type="ECO:0008006" key="3">
    <source>
        <dbReference type="Google" id="ProtNLM"/>
    </source>
</evidence>
<keyword evidence="2" id="KW-1185">Reference proteome</keyword>
<sequence length="157" mass="17430">MSTRRVLFLRNSDNYLLTAVEKDGLTYLTFVATYHNNNTSTSGNGAIASAIANASVDKNAQFDIIDAGQNRVRIQCIGNGKFWKLDRTHNWIRVEDVEIATSDSLFLSVLDGLSYTAYQNVGNRMYCKTFTKQPVMDCVMASGSDLTDAVKLIPMDI</sequence>
<dbReference type="Proteomes" id="UP000596661">
    <property type="component" value="Chromosome 6"/>
</dbReference>
<organism evidence="1 2">
    <name type="scientific">Cannabis sativa</name>
    <name type="common">Hemp</name>
    <name type="synonym">Marijuana</name>
    <dbReference type="NCBI Taxonomy" id="3483"/>
    <lineage>
        <taxon>Eukaryota</taxon>
        <taxon>Viridiplantae</taxon>
        <taxon>Streptophyta</taxon>
        <taxon>Embryophyta</taxon>
        <taxon>Tracheophyta</taxon>
        <taxon>Spermatophyta</taxon>
        <taxon>Magnoliopsida</taxon>
        <taxon>eudicotyledons</taxon>
        <taxon>Gunneridae</taxon>
        <taxon>Pentapetalae</taxon>
        <taxon>rosids</taxon>
        <taxon>fabids</taxon>
        <taxon>Rosales</taxon>
        <taxon>Cannabaceae</taxon>
        <taxon>Cannabis</taxon>
    </lineage>
</organism>
<dbReference type="SUPFAM" id="SSF50382">
    <property type="entry name" value="Agglutinin"/>
    <property type="match status" value="1"/>
</dbReference>
<dbReference type="AlphaFoldDB" id="A0A803PV50"/>
<dbReference type="EnsemblPlants" id="evm.model.06.159">
    <property type="protein sequence ID" value="cds.evm.model.06.159"/>
    <property type="gene ID" value="evm.TU.06.159"/>
</dbReference>
<dbReference type="Gene3D" id="2.80.10.50">
    <property type="match status" value="1"/>
</dbReference>